<evidence type="ECO:0000259" key="5">
    <source>
        <dbReference type="PROSITE" id="PS50089"/>
    </source>
</evidence>
<gene>
    <name evidence="7" type="ORF">OKA104_LOCUS19304</name>
    <name evidence="6" type="ORF">VCS650_LOCUS28071</name>
</gene>
<dbReference type="Gene3D" id="3.30.40.10">
    <property type="entry name" value="Zinc/RING finger domain, C3HC4 (zinc finger)"/>
    <property type="match status" value="1"/>
</dbReference>
<evidence type="ECO:0000256" key="2">
    <source>
        <dbReference type="ARBA" id="ARBA00022771"/>
    </source>
</evidence>
<dbReference type="Gene3D" id="1.10.720.30">
    <property type="entry name" value="SAP domain"/>
    <property type="match status" value="1"/>
</dbReference>
<dbReference type="EMBL" id="CAJNON010000406">
    <property type="protein sequence ID" value="CAF1246084.1"/>
    <property type="molecule type" value="Genomic_DNA"/>
</dbReference>
<dbReference type="Pfam" id="PF13639">
    <property type="entry name" value="zf-RING_2"/>
    <property type="match status" value="1"/>
</dbReference>
<name>A0A814ZJ50_9BILA</name>
<dbReference type="InterPro" id="IPR003034">
    <property type="entry name" value="SAP_dom"/>
</dbReference>
<feature type="domain" description="RING-type" evidence="5">
    <location>
        <begin position="66"/>
        <end position="112"/>
    </location>
</feature>
<organism evidence="6 8">
    <name type="scientific">Adineta steineri</name>
    <dbReference type="NCBI Taxonomy" id="433720"/>
    <lineage>
        <taxon>Eukaryota</taxon>
        <taxon>Metazoa</taxon>
        <taxon>Spiralia</taxon>
        <taxon>Gnathifera</taxon>
        <taxon>Rotifera</taxon>
        <taxon>Eurotatoria</taxon>
        <taxon>Bdelloidea</taxon>
        <taxon>Adinetida</taxon>
        <taxon>Adinetidae</taxon>
        <taxon>Adineta</taxon>
    </lineage>
</organism>
<dbReference type="GO" id="GO:0008270">
    <property type="term" value="F:zinc ion binding"/>
    <property type="evidence" value="ECO:0007669"/>
    <property type="project" value="UniProtKB-KW"/>
</dbReference>
<dbReference type="InterPro" id="IPR001841">
    <property type="entry name" value="Znf_RING"/>
</dbReference>
<evidence type="ECO:0000313" key="7">
    <source>
        <dbReference type="EMBL" id="CAF3814998.1"/>
    </source>
</evidence>
<reference evidence="6" key="1">
    <citation type="submission" date="2021-02" db="EMBL/GenBank/DDBJ databases">
        <authorList>
            <person name="Nowell W R."/>
        </authorList>
    </citation>
    <scope>NUCLEOTIDE SEQUENCE</scope>
</reference>
<dbReference type="InterPro" id="IPR013083">
    <property type="entry name" value="Znf_RING/FYVE/PHD"/>
</dbReference>
<dbReference type="OrthoDB" id="8062037at2759"/>
<dbReference type="GO" id="GO:0016567">
    <property type="term" value="P:protein ubiquitination"/>
    <property type="evidence" value="ECO:0007669"/>
    <property type="project" value="TreeGrafter"/>
</dbReference>
<evidence type="ECO:0000313" key="6">
    <source>
        <dbReference type="EMBL" id="CAF1246084.1"/>
    </source>
</evidence>
<keyword evidence="2 4" id="KW-0863">Zinc-finger</keyword>
<keyword evidence="3" id="KW-0862">Zinc</keyword>
<dbReference type="SUPFAM" id="SSF57850">
    <property type="entry name" value="RING/U-box"/>
    <property type="match status" value="1"/>
</dbReference>
<evidence type="ECO:0000256" key="3">
    <source>
        <dbReference type="ARBA" id="ARBA00022833"/>
    </source>
</evidence>
<evidence type="ECO:0000313" key="8">
    <source>
        <dbReference type="Proteomes" id="UP000663891"/>
    </source>
</evidence>
<dbReference type="Proteomes" id="UP000663881">
    <property type="component" value="Unassembled WGS sequence"/>
</dbReference>
<protein>
    <recommendedName>
        <fullName evidence="5">RING-type domain-containing protein</fullName>
    </recommendedName>
</protein>
<dbReference type="PROSITE" id="PS50089">
    <property type="entry name" value="ZF_RING_2"/>
    <property type="match status" value="1"/>
</dbReference>
<dbReference type="GO" id="GO:0061630">
    <property type="term" value="F:ubiquitin protein ligase activity"/>
    <property type="evidence" value="ECO:0007669"/>
    <property type="project" value="TreeGrafter"/>
</dbReference>
<dbReference type="EMBL" id="CAJOAY010001237">
    <property type="protein sequence ID" value="CAF3814998.1"/>
    <property type="molecule type" value="Genomic_DNA"/>
</dbReference>
<dbReference type="PANTHER" id="PTHR45969:SF69">
    <property type="entry name" value="FINGER DOMAIN PROTEIN, PUTATIVE (AFU_ORTHOLOGUE AFUA_3G12190)-RELATED"/>
    <property type="match status" value="1"/>
</dbReference>
<comment type="caution">
    <text evidence="6">The sequence shown here is derived from an EMBL/GenBank/DDBJ whole genome shotgun (WGS) entry which is preliminary data.</text>
</comment>
<dbReference type="AlphaFoldDB" id="A0A814ZJ50"/>
<accession>A0A814ZJ50</accession>
<dbReference type="CDD" id="cd16448">
    <property type="entry name" value="RING-H2"/>
    <property type="match status" value="1"/>
</dbReference>
<dbReference type="InterPro" id="IPR036361">
    <property type="entry name" value="SAP_dom_sf"/>
</dbReference>
<proteinExistence type="predicted"/>
<sequence length="131" mass="15224">MSSENNLSSMLLISDVDKLTYRQLQVELKSRNLKSGGKTEILRERLRQALRKTDENEQISDYLDECSICLDKLSLDKRLTIITTCLHQYHRICLKKWIESNGEFSLCCPLCRCSLANDRHIEQDGNKKFLA</sequence>
<keyword evidence="1" id="KW-0479">Metal-binding</keyword>
<dbReference type="Proteomes" id="UP000663891">
    <property type="component" value="Unassembled WGS sequence"/>
</dbReference>
<evidence type="ECO:0000256" key="1">
    <source>
        <dbReference type="ARBA" id="ARBA00022723"/>
    </source>
</evidence>
<evidence type="ECO:0000256" key="4">
    <source>
        <dbReference type="PROSITE-ProRule" id="PRU00175"/>
    </source>
</evidence>
<dbReference type="SUPFAM" id="SSF68906">
    <property type="entry name" value="SAP domain"/>
    <property type="match status" value="1"/>
</dbReference>
<dbReference type="PANTHER" id="PTHR45969">
    <property type="entry name" value="RING ZINC FINGER PROTEIN-RELATED"/>
    <property type="match status" value="1"/>
</dbReference>
<dbReference type="SMART" id="SM00184">
    <property type="entry name" value="RING"/>
    <property type="match status" value="1"/>
</dbReference>
<dbReference type="Pfam" id="PF02037">
    <property type="entry name" value="SAP"/>
    <property type="match status" value="1"/>
</dbReference>
<dbReference type="SMART" id="SM00513">
    <property type="entry name" value="SAP"/>
    <property type="match status" value="1"/>
</dbReference>